<feature type="compositionally biased region" description="Basic and acidic residues" evidence="1">
    <location>
        <begin position="688"/>
        <end position="712"/>
    </location>
</feature>
<feature type="region of interest" description="Disordered" evidence="1">
    <location>
        <begin position="772"/>
        <end position="791"/>
    </location>
</feature>
<evidence type="ECO:0000313" key="4">
    <source>
        <dbReference type="Proteomes" id="UP000276776"/>
    </source>
</evidence>
<feature type="compositionally biased region" description="Basic and acidic residues" evidence="1">
    <location>
        <begin position="310"/>
        <end position="322"/>
    </location>
</feature>
<feature type="region of interest" description="Disordered" evidence="1">
    <location>
        <begin position="307"/>
        <end position="331"/>
    </location>
</feature>
<evidence type="ECO:0000313" key="5">
    <source>
        <dbReference type="WBParaSite" id="TCLT_0000779301-mRNA-1"/>
    </source>
</evidence>
<feature type="compositionally biased region" description="Basic and acidic residues" evidence="1">
    <location>
        <begin position="547"/>
        <end position="560"/>
    </location>
</feature>
<dbReference type="InterPro" id="IPR052620">
    <property type="entry name" value="ELYS/MEL-28_NucAsmblyFactor"/>
</dbReference>
<feature type="compositionally biased region" description="Low complexity" evidence="1">
    <location>
        <begin position="534"/>
        <end position="546"/>
    </location>
</feature>
<feature type="domain" description="Apple" evidence="2">
    <location>
        <begin position="1641"/>
        <end position="1725"/>
    </location>
</feature>
<protein>
    <submittedName>
        <fullName evidence="5">Apple domain-containing protein</fullName>
    </submittedName>
</protein>
<dbReference type="EMBL" id="UYYF01004544">
    <property type="protein sequence ID" value="VDN05272.1"/>
    <property type="molecule type" value="Genomic_DNA"/>
</dbReference>
<dbReference type="STRING" id="103827.A0A158RCJ6"/>
<feature type="compositionally biased region" description="Polar residues" evidence="1">
    <location>
        <begin position="1414"/>
        <end position="1424"/>
    </location>
</feature>
<feature type="region of interest" description="Disordered" evidence="1">
    <location>
        <begin position="523"/>
        <end position="568"/>
    </location>
</feature>
<evidence type="ECO:0000259" key="2">
    <source>
        <dbReference type="PROSITE" id="PS50948"/>
    </source>
</evidence>
<dbReference type="PANTHER" id="PTHR21583">
    <property type="entry name" value="ELYS PROTEIN"/>
    <property type="match status" value="1"/>
</dbReference>
<feature type="compositionally biased region" description="Polar residues" evidence="1">
    <location>
        <begin position="1029"/>
        <end position="1060"/>
    </location>
</feature>
<sequence length="1727" mass="187949">MRCHEDLWFIPKVVTDLSSLDSMEVVITTDSASDCARKCFDECCTAAAYSLIEKKCKFTNENWDSTNGSTCSTEVPASYVNHYNEQSLQTSSNIDKTEIDKRSKTIITDSSQQVTTAAPAFPSGLSNEFKMSTLGACITVFEVDPYADVTSFVPDDRVPATRADQCAYLCYQDACTAAVFVPPEKPKTKGMCERQFRSTEKCNVTLSWNYHYKTDKRVYLQCFRCLPEKPQTIPHLEKVTQGPFTSVKNEFVKKEEEHRESSTLSLDKASVTSYTESIPTSVAKSEEIEKGISVTDSNNKESLELMSSQKIDEGESREEVRRGSSVATSQEYSFDIQTPAAIFSSETSTTASSTEESLSKISTLETHSEADLASTTSEANLASTTSEADLASTTSEADLVSTTSEADLVSTTSEADLVSTTSEADLVSTTSEADLASTTSESSTVFSTSTTEMTVEESSTAESATFEKIQITTTGFSSSDASATSAHTVSDNLISKEGIEESGGLEDVTQLTSKKPEEKIVEEFTTEQPEIEVESVSSTKTSTVVSETKESSESDKKNDSRSALPATDSPHRYLQGCIVTFQADPYSELTDKLSNGFQASTIVRTVEACAGRCYQDGCTGAKYDPSTKECTLKYGGKQFCNSKPEHFFYEANETVWIHCTGCKLHKPGEKGVDILIFPSKTSKKISTPKHELPISEGSETEKPEAELSKTKETSTTVSTTEFLPTDKTSIDSNAITSTTELNKIEDIDEKLQMQSQISSSSTAGLSEIEVDKQTTEMPQSLEVTSPDSITTKKSIAETTEMENSSSVSTSSSQATPSISNCKIYFQAKPFIDVQSNLQASELVLLGTTQSLEECAQRCYQDGCTGAKFDVVSKECSVKYADHQQCDEYEQHNNTEDATIIWIQCISCRQESFESTLGLLLEDTTASSAITAESTAQNLEFSESSTDSEPQEMKEKFATSISPDLIFASSKGIELDSTMDKKIHSGNESVFSIAPTTITTQAIENFTINSGPELNTDQIVVVLDQDRTSTTKLPTESQTKSLDTSNAEKTGATQLTASDVSGSEEHSREKVGSGEESKESVGSTKTQVHTEETTTIKPELLLLMTAKAPLHIPSDNFESHDHSTSTIHPSLLEEGASTEAITQKTESDNWKEETVSADFSFATEANKIPVLGSIHASSHDEEKITKSELTNTESEKMANLGFTKMASTHSDAIAEMQSETSHEIKVTTEASEMLSTVTGDTSSPFHESLAASTEHADLNSPQNTQELGGLWVAEERTSSVVVETASTTAKIEDTTAENTSESSVSSSSLDAEVTTEKDDNFVTSTQKSDHQILNSEFGIFGKASEEEISTNETPHSSQTTNKNEKDLSAEENIDDVIKKVAHETSAEKISITTSEPAIHTESSESTLEQHETEATIDSKSLTKSSTHQDDLHETVLNASNLKDNTNEIDFVTGMIGLETTAEPPVEAVSDLVSILSYNSDIKNVFDQTSKSSDYGKESDVHVIHNLSTSKEKTIQVPLINSILQSRHNADRNFDRENIKFTSQESSSICPGRIEFEVSTFSGLPKLNNITSEVNTESPADCAEKCYRNAECVLAVFVPTKVGDTTISAVCMLTSDPGICSDEGYFVPQHTAENAIIISCLKCTKCNYTVTPVTELTRIKEPKKIEPVLSAEQCAKLCAKENCTYSQYDHKANLCSLESSISHEKCSTEMPVAVNGDEPVLLECVRCLP</sequence>
<feature type="region of interest" description="Disordered" evidence="1">
    <location>
        <begin position="344"/>
        <end position="462"/>
    </location>
</feature>
<dbReference type="OMA" id="WIHCTGC"/>
<dbReference type="InterPro" id="IPR003609">
    <property type="entry name" value="Pan_app"/>
</dbReference>
<dbReference type="Proteomes" id="UP000276776">
    <property type="component" value="Unassembled WGS sequence"/>
</dbReference>
<name>A0A158RCJ6_THECL</name>
<feature type="region of interest" description="Disordered" evidence="1">
    <location>
        <begin position="1028"/>
        <end position="1093"/>
    </location>
</feature>
<feature type="compositionally biased region" description="Low complexity" evidence="1">
    <location>
        <begin position="344"/>
        <end position="356"/>
    </location>
</feature>
<feature type="compositionally biased region" description="Basic and acidic residues" evidence="1">
    <location>
        <begin position="1062"/>
        <end position="1078"/>
    </location>
</feature>
<dbReference type="Pfam" id="PF00024">
    <property type="entry name" value="PAN_1"/>
    <property type="match status" value="1"/>
</dbReference>
<dbReference type="OrthoDB" id="5869233at2759"/>
<feature type="compositionally biased region" description="Polar residues" evidence="1">
    <location>
        <begin position="373"/>
        <end position="432"/>
    </location>
</feature>
<evidence type="ECO:0000256" key="1">
    <source>
        <dbReference type="SAM" id="MobiDB-lite"/>
    </source>
</evidence>
<organism evidence="5">
    <name type="scientific">Thelazia callipaeda</name>
    <name type="common">Oriental eyeworm</name>
    <name type="synonym">Parasitic nematode</name>
    <dbReference type="NCBI Taxonomy" id="103827"/>
    <lineage>
        <taxon>Eukaryota</taxon>
        <taxon>Metazoa</taxon>
        <taxon>Ecdysozoa</taxon>
        <taxon>Nematoda</taxon>
        <taxon>Chromadorea</taxon>
        <taxon>Rhabditida</taxon>
        <taxon>Spirurina</taxon>
        <taxon>Spiruromorpha</taxon>
        <taxon>Thelazioidea</taxon>
        <taxon>Thelaziidae</taxon>
        <taxon>Thelazia</taxon>
    </lineage>
</organism>
<feature type="region of interest" description="Disordered" evidence="1">
    <location>
        <begin position="1290"/>
        <end position="1327"/>
    </location>
</feature>
<accession>A0A158RCJ6</accession>
<feature type="domain" description="Apple" evidence="2">
    <location>
        <begin position="1548"/>
        <end position="1638"/>
    </location>
</feature>
<reference evidence="3 4" key="2">
    <citation type="submission" date="2018-11" db="EMBL/GenBank/DDBJ databases">
        <authorList>
            <consortium name="Pathogen Informatics"/>
        </authorList>
    </citation>
    <scope>NUCLEOTIDE SEQUENCE [LARGE SCALE GENOMIC DNA]</scope>
</reference>
<gene>
    <name evidence="3" type="ORF">TCLT_LOCUS7782</name>
</gene>
<proteinExistence type="predicted"/>
<feature type="domain" description="Apple" evidence="2">
    <location>
        <begin position="821"/>
        <end position="904"/>
    </location>
</feature>
<feature type="region of interest" description="Disordered" evidence="1">
    <location>
        <begin position="685"/>
        <end position="725"/>
    </location>
</feature>
<feature type="compositionally biased region" description="Polar residues" evidence="1">
    <location>
        <begin position="1349"/>
        <end position="1360"/>
    </location>
</feature>
<feature type="region of interest" description="Disordered" evidence="1">
    <location>
        <begin position="1386"/>
        <end position="1427"/>
    </location>
</feature>
<evidence type="ECO:0000313" key="3">
    <source>
        <dbReference type="EMBL" id="VDN05272.1"/>
    </source>
</evidence>
<feature type="region of interest" description="Disordered" evidence="1">
    <location>
        <begin position="1236"/>
        <end position="1262"/>
    </location>
</feature>
<feature type="region of interest" description="Disordered" evidence="1">
    <location>
        <begin position="1345"/>
        <end position="1369"/>
    </location>
</feature>
<feature type="domain" description="Apple" evidence="2">
    <location>
        <begin position="3"/>
        <end position="87"/>
    </location>
</feature>
<dbReference type="PANTHER" id="PTHR21583:SF8">
    <property type="entry name" value="PROTEIN ELYS"/>
    <property type="match status" value="1"/>
</dbReference>
<dbReference type="PROSITE" id="PS50948">
    <property type="entry name" value="PAN"/>
    <property type="match status" value="4"/>
</dbReference>
<feature type="compositionally biased region" description="Low complexity" evidence="1">
    <location>
        <begin position="437"/>
        <end position="462"/>
    </location>
</feature>
<keyword evidence="4" id="KW-1185">Reference proteome</keyword>
<reference evidence="5" key="1">
    <citation type="submission" date="2016-04" db="UniProtKB">
        <authorList>
            <consortium name="WormBaseParasite"/>
        </authorList>
    </citation>
    <scope>IDENTIFICATION</scope>
</reference>
<feature type="compositionally biased region" description="Polar residues" evidence="1">
    <location>
        <begin position="775"/>
        <end position="791"/>
    </location>
</feature>
<dbReference type="WBParaSite" id="TCLT_0000779301-mRNA-1">
    <property type="protein sequence ID" value="TCLT_0000779301-mRNA-1"/>
    <property type="gene ID" value="TCLT_0000779301"/>
</dbReference>